<dbReference type="PANTHER" id="PTHR21530:SF7">
    <property type="entry name" value="TRAB DOMAIN-CONTAINING PROTEIN"/>
    <property type="match status" value="1"/>
</dbReference>
<sequence length="399" mass="44184">MEINQDKLVERNYPSDVEIVLVNGREFILIGTAHISQESTELVRRVIEQEHPDVVCVELDAQRFKTLSEKTKWENLDLKQIIRQKRLVILFVNLLLASYQKRLGQQLGVAPGTELLEATKVAQELDIPLALVDRDVKITLRRAWNSMSFWEKMKLITSGFMGAMEGEEISEEMLSEIRQSDVLSELMNELGEFMPVLKSVLIDERDTYIAQKTRATEGEKVVVVVGAGHMEGIKKTLLADQQVDLAAIEEIPSPSPVGKIIGWGIPAIIIGAIITIGVTQGAAEAGSNLLYWFLVNGIPSAIGAIIALAHPLTIAVSFFGAPLTSLTPVIGAGYVAAFVQAYYQPPMVREFQTVGDDIGQWRMWWRNKLLRVLLVFILTSLGSVIGTYLGAAEIISNLF</sequence>
<feature type="transmembrane region" description="Helical" evidence="1">
    <location>
        <begin position="260"/>
        <end position="278"/>
    </location>
</feature>
<dbReference type="EMBL" id="UOEU01000590">
    <property type="protein sequence ID" value="VAW35531.1"/>
    <property type="molecule type" value="Genomic_DNA"/>
</dbReference>
<dbReference type="PANTHER" id="PTHR21530">
    <property type="entry name" value="PHEROMONE SHUTDOWN PROTEIN"/>
    <property type="match status" value="1"/>
</dbReference>
<keyword evidence="1" id="KW-0472">Membrane</keyword>
<evidence type="ECO:0000256" key="1">
    <source>
        <dbReference type="SAM" id="Phobius"/>
    </source>
</evidence>
<feature type="transmembrane region" description="Helical" evidence="1">
    <location>
        <begin position="369"/>
        <end position="391"/>
    </location>
</feature>
<evidence type="ECO:0000313" key="2">
    <source>
        <dbReference type="EMBL" id="VAW35531.1"/>
    </source>
</evidence>
<gene>
    <name evidence="2" type="ORF">MNBD_CHLOROFLEXI01-3441</name>
</gene>
<dbReference type="Pfam" id="PF01963">
    <property type="entry name" value="TraB_PrgY_gumN"/>
    <property type="match status" value="1"/>
</dbReference>
<accession>A0A3B0UX75</accession>
<dbReference type="InterPro" id="IPR005230">
    <property type="entry name" value="TraB_bac"/>
</dbReference>
<feature type="transmembrane region" description="Helical" evidence="1">
    <location>
        <begin position="315"/>
        <end position="339"/>
    </location>
</feature>
<feature type="transmembrane region" description="Helical" evidence="1">
    <location>
        <begin position="290"/>
        <end position="309"/>
    </location>
</feature>
<proteinExistence type="predicted"/>
<protein>
    <submittedName>
        <fullName evidence="2">Pheromone shutdown protein</fullName>
    </submittedName>
</protein>
<keyword evidence="1" id="KW-0812">Transmembrane</keyword>
<dbReference type="InterPro" id="IPR002816">
    <property type="entry name" value="TraB/PrgY/GumN_fam"/>
</dbReference>
<dbReference type="NCBIfam" id="TIGR00261">
    <property type="entry name" value="traB"/>
    <property type="match status" value="1"/>
</dbReference>
<dbReference type="AlphaFoldDB" id="A0A3B0UX75"/>
<dbReference type="InterPro" id="IPR046345">
    <property type="entry name" value="TraB_PrgY-like"/>
</dbReference>
<organism evidence="2">
    <name type="scientific">hydrothermal vent metagenome</name>
    <dbReference type="NCBI Taxonomy" id="652676"/>
    <lineage>
        <taxon>unclassified sequences</taxon>
        <taxon>metagenomes</taxon>
        <taxon>ecological metagenomes</taxon>
    </lineage>
</organism>
<keyword evidence="1" id="KW-1133">Transmembrane helix</keyword>
<name>A0A3B0UX75_9ZZZZ</name>
<dbReference type="CDD" id="cd14726">
    <property type="entry name" value="TraB_PrgY-like"/>
    <property type="match status" value="1"/>
</dbReference>
<reference evidence="2" key="1">
    <citation type="submission" date="2018-06" db="EMBL/GenBank/DDBJ databases">
        <authorList>
            <person name="Zhirakovskaya E."/>
        </authorList>
    </citation>
    <scope>NUCLEOTIDE SEQUENCE</scope>
</reference>